<evidence type="ECO:0008006" key="3">
    <source>
        <dbReference type="Google" id="ProtNLM"/>
    </source>
</evidence>
<reference evidence="1 2" key="1">
    <citation type="submission" date="2018-12" db="EMBL/GenBank/DDBJ databases">
        <title>bacterium Hansschlegelia zhihuaiae S113.</title>
        <authorList>
            <person name="He J."/>
        </authorList>
    </citation>
    <scope>NUCLEOTIDE SEQUENCE [LARGE SCALE GENOMIC DNA]</scope>
    <source>
        <strain evidence="1 2">S 113</strain>
    </source>
</reference>
<sequence length="118" mass="14106">MDLEGIRNGMWVCRQTAEEHSKHYKDPNIIRSRLWAMYGRFDEENRILANLVICEWILSEDSKVRFDAIDLAYHFKVREAVRPLETLARSLERAWSIHEVHEREKVMRMIDFLSADSN</sequence>
<evidence type="ECO:0000313" key="1">
    <source>
        <dbReference type="EMBL" id="RXF70825.1"/>
    </source>
</evidence>
<name>A0A4Q0MCA5_9HYPH</name>
<accession>A0A4Q0MCA5</accession>
<dbReference type="RefSeq" id="WP_128778618.1">
    <property type="nucleotide sequence ID" value="NZ_RYFI01000017.1"/>
</dbReference>
<proteinExistence type="predicted"/>
<evidence type="ECO:0000313" key="2">
    <source>
        <dbReference type="Proteomes" id="UP000289708"/>
    </source>
</evidence>
<dbReference type="Proteomes" id="UP000289708">
    <property type="component" value="Unassembled WGS sequence"/>
</dbReference>
<dbReference type="EMBL" id="RYFI01000017">
    <property type="protein sequence ID" value="RXF70825.1"/>
    <property type="molecule type" value="Genomic_DNA"/>
</dbReference>
<gene>
    <name evidence="1" type="ORF">EK403_16780</name>
</gene>
<dbReference type="AlphaFoldDB" id="A0A4Q0MCA5"/>
<protein>
    <recommendedName>
        <fullName evidence="3">HEAT repeat domain-containing protein</fullName>
    </recommendedName>
</protein>
<organism evidence="1 2">
    <name type="scientific">Hansschlegelia zhihuaiae</name>
    <dbReference type="NCBI Taxonomy" id="405005"/>
    <lineage>
        <taxon>Bacteria</taxon>
        <taxon>Pseudomonadati</taxon>
        <taxon>Pseudomonadota</taxon>
        <taxon>Alphaproteobacteria</taxon>
        <taxon>Hyphomicrobiales</taxon>
        <taxon>Methylopilaceae</taxon>
        <taxon>Hansschlegelia</taxon>
    </lineage>
</organism>
<keyword evidence="2" id="KW-1185">Reference proteome</keyword>
<comment type="caution">
    <text evidence="1">The sequence shown here is derived from an EMBL/GenBank/DDBJ whole genome shotgun (WGS) entry which is preliminary data.</text>
</comment>